<evidence type="ECO:0000256" key="1">
    <source>
        <dbReference type="SAM" id="Phobius"/>
    </source>
</evidence>
<keyword evidence="1" id="KW-0472">Membrane</keyword>
<protein>
    <submittedName>
        <fullName evidence="2">Hydrogenase maturation nickel metallochaperone HypA</fullName>
    </submittedName>
</protein>
<dbReference type="AlphaFoldDB" id="A0A977KX78"/>
<proteinExistence type="predicted"/>
<reference evidence="2" key="1">
    <citation type="submission" date="2021-04" db="EMBL/GenBank/DDBJ databases">
        <title>Genome sequence of Woronichinia naegeliana from Washington state freshwater lake bloom.</title>
        <authorList>
            <person name="Dreher T.W."/>
        </authorList>
    </citation>
    <scope>NUCLEOTIDE SEQUENCE</scope>
    <source>
        <strain evidence="2">WA131</strain>
    </source>
</reference>
<keyword evidence="1" id="KW-1133">Transmembrane helix</keyword>
<sequence>MNNVPKFVSLNESGLGCALTVLLVSLLLGAVGLGWVVNSVLILLALLAVAPILGFLGLRWWMKRNLVESDCPVCGYEFTSFKGSECRCPSCGESLRVIEGKFERISPPNTIDVDAVEVSVQVLED</sequence>
<evidence type="ECO:0000313" key="2">
    <source>
        <dbReference type="EMBL" id="UXE60060.1"/>
    </source>
</evidence>
<dbReference type="KEGG" id="wna:KA717_31025"/>
<name>A0A977KX78_9CYAN</name>
<keyword evidence="1" id="KW-0812">Transmembrane</keyword>
<accession>A0A977KX78</accession>
<dbReference type="EMBL" id="CP073041">
    <property type="protein sequence ID" value="UXE60060.1"/>
    <property type="molecule type" value="Genomic_DNA"/>
</dbReference>
<dbReference type="Proteomes" id="UP001065613">
    <property type="component" value="Chromosome"/>
</dbReference>
<feature type="transmembrane region" description="Helical" evidence="1">
    <location>
        <begin position="12"/>
        <end position="35"/>
    </location>
</feature>
<feature type="transmembrane region" description="Helical" evidence="1">
    <location>
        <begin position="41"/>
        <end position="61"/>
    </location>
</feature>
<gene>
    <name evidence="2" type="ORF">KA717_31025</name>
</gene>
<organism evidence="2">
    <name type="scientific">Woronichinia naegeliana WA131</name>
    <dbReference type="NCBI Taxonomy" id="2824559"/>
    <lineage>
        <taxon>Bacteria</taxon>
        <taxon>Bacillati</taxon>
        <taxon>Cyanobacteriota</taxon>
        <taxon>Cyanophyceae</taxon>
        <taxon>Synechococcales</taxon>
        <taxon>Coelosphaeriaceae</taxon>
        <taxon>Woronichinia</taxon>
    </lineage>
</organism>